<dbReference type="PANTHER" id="PTHR43537">
    <property type="entry name" value="TRANSCRIPTIONAL REGULATOR, GNTR FAMILY"/>
    <property type="match status" value="1"/>
</dbReference>
<dbReference type="PROSITE" id="PS50949">
    <property type="entry name" value="HTH_GNTR"/>
    <property type="match status" value="1"/>
</dbReference>
<dbReference type="CDD" id="cd07377">
    <property type="entry name" value="WHTH_GntR"/>
    <property type="match status" value="1"/>
</dbReference>
<feature type="domain" description="HTH gntR-type" evidence="4">
    <location>
        <begin position="21"/>
        <end position="88"/>
    </location>
</feature>
<gene>
    <name evidence="5" type="ORF">KL86APRO_11874</name>
</gene>
<dbReference type="AlphaFoldDB" id="A0A212JYL6"/>
<reference evidence="5" key="1">
    <citation type="submission" date="2016-04" db="EMBL/GenBank/DDBJ databases">
        <authorList>
            <person name="Evans L.H."/>
            <person name="Alamgir A."/>
            <person name="Owens N."/>
            <person name="Weber N.D."/>
            <person name="Virtaneva K."/>
            <person name="Barbian K."/>
            <person name="Babar A."/>
            <person name="Rosenke K."/>
        </authorList>
    </citation>
    <scope>NUCLEOTIDE SEQUENCE</scope>
    <source>
        <strain evidence="5">86</strain>
    </source>
</reference>
<dbReference type="Pfam" id="PF07729">
    <property type="entry name" value="FCD"/>
    <property type="match status" value="1"/>
</dbReference>
<dbReference type="InterPro" id="IPR011711">
    <property type="entry name" value="GntR_C"/>
</dbReference>
<organism evidence="5">
    <name type="scientific">uncultured Alphaproteobacteria bacterium</name>
    <dbReference type="NCBI Taxonomy" id="91750"/>
    <lineage>
        <taxon>Bacteria</taxon>
        <taxon>Pseudomonadati</taxon>
        <taxon>Pseudomonadota</taxon>
        <taxon>Alphaproteobacteria</taxon>
        <taxon>environmental samples</taxon>
    </lineage>
</organism>
<evidence type="ECO:0000313" key="5">
    <source>
        <dbReference type="EMBL" id="SBW04600.1"/>
    </source>
</evidence>
<accession>A0A212JYL6</accession>
<dbReference type="GO" id="GO:0003700">
    <property type="term" value="F:DNA-binding transcription factor activity"/>
    <property type="evidence" value="ECO:0007669"/>
    <property type="project" value="InterPro"/>
</dbReference>
<dbReference type="SUPFAM" id="SSF48008">
    <property type="entry name" value="GntR ligand-binding domain-like"/>
    <property type="match status" value="1"/>
</dbReference>
<dbReference type="InterPro" id="IPR000524">
    <property type="entry name" value="Tscrpt_reg_HTH_GntR"/>
</dbReference>
<dbReference type="EMBL" id="FLUO01000001">
    <property type="protein sequence ID" value="SBW04600.1"/>
    <property type="molecule type" value="Genomic_DNA"/>
</dbReference>
<evidence type="ECO:0000256" key="1">
    <source>
        <dbReference type="ARBA" id="ARBA00023015"/>
    </source>
</evidence>
<dbReference type="SMART" id="SM00345">
    <property type="entry name" value="HTH_GNTR"/>
    <property type="match status" value="1"/>
</dbReference>
<keyword evidence="2" id="KW-0238">DNA-binding</keyword>
<name>A0A212JYL6_9PROT</name>
<sequence>MPPSASPPPAAPDDLGAFVRTSLVDLVTERIRTAIFSGAYLPGRKLIVRELSEALGVSHTPVKDALNRLISEGLVEAFPNRSMVVRRFTTHDLIESLAVRLMSELFFAPEIVRGAAADPALVADLDAALADMLAAIGRPGGIDYQAWVEAETRFHRRYMAVCDNGALIGLYNGLDSNRFTYFAFLGNAETPLTRDILDKNLTEHRAIIAALSARDAQGFRRAVAAHLVRACEDYAVDAAAVERIAQVRRLAEANLGEPVAIPGGDADH</sequence>
<dbReference type="Gene3D" id="1.20.120.530">
    <property type="entry name" value="GntR ligand-binding domain-like"/>
    <property type="match status" value="1"/>
</dbReference>
<dbReference type="GO" id="GO:0003677">
    <property type="term" value="F:DNA binding"/>
    <property type="evidence" value="ECO:0007669"/>
    <property type="project" value="UniProtKB-KW"/>
</dbReference>
<dbReference type="InterPro" id="IPR008920">
    <property type="entry name" value="TF_FadR/GntR_C"/>
</dbReference>
<dbReference type="SUPFAM" id="SSF46785">
    <property type="entry name" value="Winged helix' DNA-binding domain"/>
    <property type="match status" value="1"/>
</dbReference>
<evidence type="ECO:0000259" key="4">
    <source>
        <dbReference type="PROSITE" id="PS50949"/>
    </source>
</evidence>
<protein>
    <recommendedName>
        <fullName evidence="4">HTH gntR-type domain-containing protein</fullName>
    </recommendedName>
</protein>
<proteinExistence type="predicted"/>
<evidence type="ECO:0000256" key="2">
    <source>
        <dbReference type="ARBA" id="ARBA00023125"/>
    </source>
</evidence>
<dbReference type="InterPro" id="IPR036390">
    <property type="entry name" value="WH_DNA-bd_sf"/>
</dbReference>
<dbReference type="SMART" id="SM00895">
    <property type="entry name" value="FCD"/>
    <property type="match status" value="1"/>
</dbReference>
<evidence type="ECO:0000256" key="3">
    <source>
        <dbReference type="ARBA" id="ARBA00023163"/>
    </source>
</evidence>
<dbReference type="Pfam" id="PF00392">
    <property type="entry name" value="GntR"/>
    <property type="match status" value="1"/>
</dbReference>
<keyword evidence="3" id="KW-0804">Transcription</keyword>
<keyword evidence="1" id="KW-0805">Transcription regulation</keyword>
<dbReference type="InterPro" id="IPR036388">
    <property type="entry name" value="WH-like_DNA-bd_sf"/>
</dbReference>
<dbReference type="PANTHER" id="PTHR43537:SF5">
    <property type="entry name" value="UXU OPERON TRANSCRIPTIONAL REGULATOR"/>
    <property type="match status" value="1"/>
</dbReference>
<dbReference type="Gene3D" id="1.10.10.10">
    <property type="entry name" value="Winged helix-like DNA-binding domain superfamily/Winged helix DNA-binding domain"/>
    <property type="match status" value="1"/>
</dbReference>